<dbReference type="Proteomes" id="UP001303373">
    <property type="component" value="Chromosome 7"/>
</dbReference>
<sequence length="195" mass="22086">MASILSIENESSDNLNETSPAPARGAEMRNFLQTRLQKNRVPPLVHAWDFYHDRQAKPSIPGTQDPNPSTPQQQQKAYTARLEHLASIPDVRAFWSVFNNFDLSALALRDSIHLFHRGVKPVWEDARNASGGRWTFRIPKAHAQQAWTELALLAIGEQLQTAIEDPARLTFRDDICGIRMNIDEFVSFGIWLGVI</sequence>
<evidence type="ECO:0000256" key="5">
    <source>
        <dbReference type="RuleBase" id="RU004374"/>
    </source>
</evidence>
<evidence type="ECO:0000256" key="1">
    <source>
        <dbReference type="ARBA" id="ARBA00022540"/>
    </source>
</evidence>
<feature type="compositionally biased region" description="Polar residues" evidence="6">
    <location>
        <begin position="1"/>
        <end position="19"/>
    </location>
</feature>
<evidence type="ECO:0000256" key="6">
    <source>
        <dbReference type="SAM" id="MobiDB-lite"/>
    </source>
</evidence>
<feature type="compositionally biased region" description="Polar residues" evidence="6">
    <location>
        <begin position="61"/>
        <end position="74"/>
    </location>
</feature>
<evidence type="ECO:0000256" key="2">
    <source>
        <dbReference type="ARBA" id="ARBA00022845"/>
    </source>
</evidence>
<dbReference type="GO" id="GO:0000340">
    <property type="term" value="F:RNA 7-methylguanosine cap binding"/>
    <property type="evidence" value="ECO:0007669"/>
    <property type="project" value="TreeGrafter"/>
</dbReference>
<name>A0AAQ3M6B8_9PEZI</name>
<evidence type="ECO:0000256" key="4">
    <source>
        <dbReference type="ARBA" id="ARBA00022917"/>
    </source>
</evidence>
<organism evidence="7 8">
    <name type="scientific">Acrodontium crateriforme</name>
    <dbReference type="NCBI Taxonomy" id="150365"/>
    <lineage>
        <taxon>Eukaryota</taxon>
        <taxon>Fungi</taxon>
        <taxon>Dikarya</taxon>
        <taxon>Ascomycota</taxon>
        <taxon>Pezizomycotina</taxon>
        <taxon>Dothideomycetes</taxon>
        <taxon>Dothideomycetidae</taxon>
        <taxon>Mycosphaerellales</taxon>
        <taxon>Teratosphaeriaceae</taxon>
        <taxon>Acrodontium</taxon>
    </lineage>
</organism>
<evidence type="ECO:0000256" key="3">
    <source>
        <dbReference type="ARBA" id="ARBA00022884"/>
    </source>
</evidence>
<dbReference type="Pfam" id="PF01652">
    <property type="entry name" value="IF4E"/>
    <property type="match status" value="1"/>
</dbReference>
<dbReference type="PANTHER" id="PTHR11960:SF66">
    <property type="entry name" value="EUKARYOTIC TRANSLATION INITIATION FACTOR 4E TYPE 3"/>
    <property type="match status" value="1"/>
</dbReference>
<feature type="region of interest" description="Disordered" evidence="6">
    <location>
        <begin position="1"/>
        <end position="24"/>
    </location>
</feature>
<dbReference type="GO" id="GO:0006417">
    <property type="term" value="P:regulation of translation"/>
    <property type="evidence" value="ECO:0007669"/>
    <property type="project" value="UniProtKB-KW"/>
</dbReference>
<dbReference type="AlphaFoldDB" id="A0AAQ3M6B8"/>
<reference evidence="7 8" key="1">
    <citation type="submission" date="2023-11" db="EMBL/GenBank/DDBJ databases">
        <title>An acidophilic fungus is an integral part of prey digestion in a carnivorous sundew plant.</title>
        <authorList>
            <person name="Tsai I.J."/>
        </authorList>
    </citation>
    <scope>NUCLEOTIDE SEQUENCE [LARGE SCALE GENOMIC DNA]</scope>
    <source>
        <strain evidence="7">169a</strain>
    </source>
</reference>
<keyword evidence="1 5" id="KW-0396">Initiation factor</keyword>
<protein>
    <recommendedName>
        <fullName evidence="9">Translation initiation factor eIF4e</fullName>
    </recommendedName>
</protein>
<evidence type="ECO:0008006" key="9">
    <source>
        <dbReference type="Google" id="ProtNLM"/>
    </source>
</evidence>
<accession>A0AAQ3M6B8</accession>
<dbReference type="Gene3D" id="3.30.760.10">
    <property type="entry name" value="RNA Cap, Translation Initiation Factor Eif4e"/>
    <property type="match status" value="1"/>
</dbReference>
<evidence type="ECO:0000313" key="8">
    <source>
        <dbReference type="Proteomes" id="UP001303373"/>
    </source>
</evidence>
<feature type="region of interest" description="Disordered" evidence="6">
    <location>
        <begin position="55"/>
        <end position="74"/>
    </location>
</feature>
<comment type="similarity">
    <text evidence="5">Belongs to the eukaryotic initiation factor 4E family.</text>
</comment>
<dbReference type="SUPFAM" id="SSF55418">
    <property type="entry name" value="eIF4e-like"/>
    <property type="match status" value="1"/>
</dbReference>
<dbReference type="PANTHER" id="PTHR11960">
    <property type="entry name" value="EUKARYOTIC TRANSLATION INITIATION FACTOR 4E RELATED"/>
    <property type="match status" value="1"/>
</dbReference>
<dbReference type="EMBL" id="CP138586">
    <property type="protein sequence ID" value="WPH02154.1"/>
    <property type="molecule type" value="Genomic_DNA"/>
</dbReference>
<dbReference type="GO" id="GO:0003743">
    <property type="term" value="F:translation initiation factor activity"/>
    <property type="evidence" value="ECO:0007669"/>
    <property type="project" value="UniProtKB-KW"/>
</dbReference>
<dbReference type="InterPro" id="IPR001040">
    <property type="entry name" value="TIF_eIF_4E"/>
</dbReference>
<keyword evidence="4 5" id="KW-0648">Protein biosynthesis</keyword>
<proteinExistence type="inferred from homology"/>
<dbReference type="GO" id="GO:0016281">
    <property type="term" value="C:eukaryotic translation initiation factor 4F complex"/>
    <property type="evidence" value="ECO:0007669"/>
    <property type="project" value="TreeGrafter"/>
</dbReference>
<keyword evidence="2" id="KW-0810">Translation regulation</keyword>
<gene>
    <name evidence="7" type="ORF">R9X50_00500900</name>
</gene>
<evidence type="ECO:0000313" key="7">
    <source>
        <dbReference type="EMBL" id="WPH02154.1"/>
    </source>
</evidence>
<keyword evidence="8" id="KW-1185">Reference proteome</keyword>
<dbReference type="InterPro" id="IPR023398">
    <property type="entry name" value="TIF_eIF4e-like"/>
</dbReference>
<keyword evidence="3 5" id="KW-0694">RNA-binding</keyword>